<dbReference type="EMBL" id="BDGG01000002">
    <property type="protein sequence ID" value="GAU92281.1"/>
    <property type="molecule type" value="Genomic_DNA"/>
</dbReference>
<dbReference type="Proteomes" id="UP000186922">
    <property type="component" value="Unassembled WGS sequence"/>
</dbReference>
<feature type="transmembrane region" description="Helical" evidence="9">
    <location>
        <begin position="336"/>
        <end position="357"/>
    </location>
</feature>
<evidence type="ECO:0000256" key="3">
    <source>
        <dbReference type="ARBA" id="ARBA00022475"/>
    </source>
</evidence>
<feature type="transmembrane region" description="Helical" evidence="9">
    <location>
        <begin position="90"/>
        <end position="113"/>
    </location>
</feature>
<feature type="transmembrane region" description="Helical" evidence="9">
    <location>
        <begin position="182"/>
        <end position="206"/>
    </location>
</feature>
<comment type="caution">
    <text evidence="11">The sequence shown here is derived from an EMBL/GenBank/DDBJ whole genome shotgun (WGS) entry which is preliminary data.</text>
</comment>
<feature type="domain" description="Major facilitator superfamily (MFS) profile" evidence="10">
    <location>
        <begin position="16"/>
        <end position="498"/>
    </location>
</feature>
<dbReference type="Gene3D" id="1.20.1250.20">
    <property type="entry name" value="MFS general substrate transporter like domains"/>
    <property type="match status" value="1"/>
</dbReference>
<evidence type="ECO:0000256" key="8">
    <source>
        <dbReference type="SAM" id="MobiDB-lite"/>
    </source>
</evidence>
<keyword evidence="5 9" id="KW-1133">Transmembrane helix</keyword>
<dbReference type="InterPro" id="IPR020846">
    <property type="entry name" value="MFS_dom"/>
</dbReference>
<evidence type="ECO:0000256" key="7">
    <source>
        <dbReference type="RuleBase" id="RU003346"/>
    </source>
</evidence>
<organism evidence="11 12">
    <name type="scientific">Ramazzottius varieornatus</name>
    <name type="common">Water bear</name>
    <name type="synonym">Tardigrade</name>
    <dbReference type="NCBI Taxonomy" id="947166"/>
    <lineage>
        <taxon>Eukaryota</taxon>
        <taxon>Metazoa</taxon>
        <taxon>Ecdysozoa</taxon>
        <taxon>Tardigrada</taxon>
        <taxon>Eutardigrada</taxon>
        <taxon>Parachela</taxon>
        <taxon>Hypsibioidea</taxon>
        <taxon>Ramazzottiidae</taxon>
        <taxon>Ramazzottius</taxon>
    </lineage>
</organism>
<evidence type="ECO:0000256" key="9">
    <source>
        <dbReference type="SAM" id="Phobius"/>
    </source>
</evidence>
<dbReference type="GO" id="GO:0005353">
    <property type="term" value="F:fructose transmembrane transporter activity"/>
    <property type="evidence" value="ECO:0007669"/>
    <property type="project" value="UniProtKB-ARBA"/>
</dbReference>
<dbReference type="AlphaFoldDB" id="A0A1D1US65"/>
<comment type="similarity">
    <text evidence="7">Belongs to the major facilitator superfamily. Sugar transporter (TC 2.A.1.1) family.</text>
</comment>
<evidence type="ECO:0000256" key="1">
    <source>
        <dbReference type="ARBA" id="ARBA00004651"/>
    </source>
</evidence>
<evidence type="ECO:0000313" key="12">
    <source>
        <dbReference type="Proteomes" id="UP000186922"/>
    </source>
</evidence>
<proteinExistence type="inferred from homology"/>
<dbReference type="OrthoDB" id="4540492at2759"/>
<keyword evidence="6 9" id="KW-0472">Membrane</keyword>
<evidence type="ECO:0000256" key="5">
    <source>
        <dbReference type="ARBA" id="ARBA00022989"/>
    </source>
</evidence>
<evidence type="ECO:0000256" key="2">
    <source>
        <dbReference type="ARBA" id="ARBA00022448"/>
    </source>
</evidence>
<dbReference type="InterPro" id="IPR003663">
    <property type="entry name" value="Sugar/inositol_transpt"/>
</dbReference>
<feature type="transmembrane region" description="Helical" evidence="9">
    <location>
        <begin position="299"/>
        <end position="324"/>
    </location>
</feature>
<dbReference type="PROSITE" id="PS00217">
    <property type="entry name" value="SUGAR_TRANSPORT_2"/>
    <property type="match status" value="1"/>
</dbReference>
<evidence type="ECO:0000259" key="10">
    <source>
        <dbReference type="PROSITE" id="PS50850"/>
    </source>
</evidence>
<dbReference type="InterPro" id="IPR005829">
    <property type="entry name" value="Sugar_transporter_CS"/>
</dbReference>
<feature type="transmembrane region" description="Helical" evidence="9">
    <location>
        <begin position="12"/>
        <end position="31"/>
    </location>
</feature>
<feature type="compositionally biased region" description="Basic and acidic residues" evidence="8">
    <location>
        <begin position="531"/>
        <end position="541"/>
    </location>
</feature>
<dbReference type="Pfam" id="PF00083">
    <property type="entry name" value="Sugar_tr"/>
    <property type="match status" value="1"/>
</dbReference>
<dbReference type="SUPFAM" id="SSF103473">
    <property type="entry name" value="MFS general substrate transporter"/>
    <property type="match status" value="1"/>
</dbReference>
<keyword evidence="4 9" id="KW-0812">Transmembrane</keyword>
<keyword evidence="12" id="KW-1185">Reference proteome</keyword>
<feature type="transmembrane region" description="Helical" evidence="9">
    <location>
        <begin position="212"/>
        <end position="233"/>
    </location>
</feature>
<dbReference type="STRING" id="947166.A0A1D1US65"/>
<dbReference type="NCBIfam" id="TIGR00879">
    <property type="entry name" value="SP"/>
    <property type="match status" value="1"/>
</dbReference>
<evidence type="ECO:0000256" key="6">
    <source>
        <dbReference type="ARBA" id="ARBA00023136"/>
    </source>
</evidence>
<dbReference type="PROSITE" id="PS50850">
    <property type="entry name" value="MFS"/>
    <property type="match status" value="1"/>
</dbReference>
<feature type="transmembrane region" description="Helical" evidence="9">
    <location>
        <begin position="406"/>
        <end position="432"/>
    </location>
</feature>
<evidence type="ECO:0000256" key="4">
    <source>
        <dbReference type="ARBA" id="ARBA00022692"/>
    </source>
</evidence>
<dbReference type="PROSITE" id="PS00216">
    <property type="entry name" value="SUGAR_TRANSPORT_1"/>
    <property type="match status" value="1"/>
</dbReference>
<dbReference type="PRINTS" id="PR00171">
    <property type="entry name" value="SUGRTRNSPORT"/>
</dbReference>
<keyword evidence="3" id="KW-1003">Cell membrane</keyword>
<sequence>MGSWNSEITKPLVFSTFTAAFGSSLSFGYHVGVMNAPQTIIGLWIRQVKCRRSNQTVETEHGVSEEKWCKKLDFTGELNMFTDNSELTTLWTLTVALLVAASFFGALCTNIFANKLGRRGTLWWNSILAIVAAAVMGCCTLADSFEMLIVGRFIAGFNMGVNIAVPPMYFNEIAPVSLRGAIGALHETVGVTGVLISMVLGLPAILGNEWGWPIMLALTAVPAIFQLVALPLCPESPRYLFVEKRNETAARHALERLRGTSDVNEEMHEIHQEYELIENEADVTIRDLFRDRFLRRITLIAAGVMMSQQLSGIDAVMFYSTAIFHSAGLVQGNQAVYATIAVGAVNALMTLASVFLVEKAGRKILLLIGYGGMAVLTTLLTIFLLQTKITESPEDEPNLNQSMSPFAIGSTISLLGYIVFFSIGPGAIPWFLVNELFATAPRAAASSVAVGVNRLSSLTVALSFPYIQAAIGEYTFIIFVVILAIATIFTQTCIIETKGKTTEEIQYELQHGKPMRKPSRPSSFSKAGDISYDKVQLEDKL</sequence>
<feature type="transmembrane region" description="Helical" evidence="9">
    <location>
        <begin position="122"/>
        <end position="143"/>
    </location>
</feature>
<reference evidence="11 12" key="1">
    <citation type="journal article" date="2016" name="Nat. Commun.">
        <title>Extremotolerant tardigrade genome and improved radiotolerance of human cultured cells by tardigrade-unique protein.</title>
        <authorList>
            <person name="Hashimoto T."/>
            <person name="Horikawa D.D."/>
            <person name="Saito Y."/>
            <person name="Kuwahara H."/>
            <person name="Kozuka-Hata H."/>
            <person name="Shin-I T."/>
            <person name="Minakuchi Y."/>
            <person name="Ohishi K."/>
            <person name="Motoyama A."/>
            <person name="Aizu T."/>
            <person name="Enomoto A."/>
            <person name="Kondo K."/>
            <person name="Tanaka S."/>
            <person name="Hara Y."/>
            <person name="Koshikawa S."/>
            <person name="Sagara H."/>
            <person name="Miura T."/>
            <person name="Yokobori S."/>
            <person name="Miyagawa K."/>
            <person name="Suzuki Y."/>
            <person name="Kubo T."/>
            <person name="Oyama M."/>
            <person name="Kohara Y."/>
            <person name="Fujiyama A."/>
            <person name="Arakawa K."/>
            <person name="Katayama T."/>
            <person name="Toyoda A."/>
            <person name="Kunieda T."/>
        </authorList>
    </citation>
    <scope>NUCLEOTIDE SEQUENCE [LARGE SCALE GENOMIC DNA]</scope>
    <source>
        <strain evidence="11 12">YOKOZUNA-1</strain>
    </source>
</reference>
<dbReference type="GO" id="GO:0005886">
    <property type="term" value="C:plasma membrane"/>
    <property type="evidence" value="ECO:0007669"/>
    <property type="project" value="UniProtKB-SubCell"/>
</dbReference>
<dbReference type="FunFam" id="1.20.1250.20:FF:001511">
    <property type="entry name" value="Solute carrier family 2, facilitated glucose transporter member 5"/>
    <property type="match status" value="1"/>
</dbReference>
<feature type="transmembrane region" description="Helical" evidence="9">
    <location>
        <begin position="149"/>
        <end position="170"/>
    </location>
</feature>
<feature type="region of interest" description="Disordered" evidence="8">
    <location>
        <begin position="509"/>
        <end position="541"/>
    </location>
</feature>
<name>A0A1D1US65_RAMVA</name>
<feature type="transmembrane region" description="Helical" evidence="9">
    <location>
        <begin position="364"/>
        <end position="386"/>
    </location>
</feature>
<gene>
    <name evidence="11" type="primary">RvY_04381-1</name>
    <name evidence="11" type="synonym">RvY_04381.1</name>
    <name evidence="11" type="ORF">RvY_04381</name>
</gene>
<comment type="subcellular location">
    <subcellularLocation>
        <location evidence="1">Cell membrane</location>
        <topology evidence="1">Multi-pass membrane protein</topology>
    </subcellularLocation>
</comment>
<feature type="transmembrane region" description="Helical" evidence="9">
    <location>
        <begin position="474"/>
        <end position="495"/>
    </location>
</feature>
<dbReference type="PANTHER" id="PTHR23503:SF8">
    <property type="entry name" value="FACILITATED GLUCOSE TRANSPORTER PROTEIN 1"/>
    <property type="match status" value="1"/>
</dbReference>
<protein>
    <recommendedName>
        <fullName evidence="10">Major facilitator superfamily (MFS) profile domain-containing protein</fullName>
    </recommendedName>
</protein>
<accession>A0A1D1US65</accession>
<dbReference type="InterPro" id="IPR005828">
    <property type="entry name" value="MFS_sugar_transport-like"/>
</dbReference>
<keyword evidence="2 7" id="KW-0813">Transport</keyword>
<dbReference type="InterPro" id="IPR036259">
    <property type="entry name" value="MFS_trans_sf"/>
</dbReference>
<dbReference type="InterPro" id="IPR045263">
    <property type="entry name" value="GLUT"/>
</dbReference>
<evidence type="ECO:0000313" key="11">
    <source>
        <dbReference type="EMBL" id="GAU92281.1"/>
    </source>
</evidence>
<dbReference type="GO" id="GO:1990539">
    <property type="term" value="P:fructose import across plasma membrane"/>
    <property type="evidence" value="ECO:0007669"/>
    <property type="project" value="UniProtKB-ARBA"/>
</dbReference>
<dbReference type="PANTHER" id="PTHR23503">
    <property type="entry name" value="SOLUTE CARRIER FAMILY 2"/>
    <property type="match status" value="1"/>
</dbReference>